<feature type="domain" description="Polysaccharide biosynthesis" evidence="1">
    <location>
        <begin position="58"/>
        <end position="160"/>
    </location>
</feature>
<dbReference type="PANTHER" id="PTHR13410:SF9">
    <property type="entry name" value="PROTEIN PBDC1"/>
    <property type="match status" value="1"/>
</dbReference>
<sequence>MSAVPVTKSKPFSAETAENVSATSHSIPQLHCAAFSIAPPHFNSPVLPSLSLSMKVHVEKIWSVKALHHAETYFKLISSIDAKKMRLTKIDDDIYCEFKETFPEIDVENLQEIEQFKSDQAKDKWRNWIPKFEAKVQDFNYGTLLRNRAAEDYGPDNAFFGVYTFILSLISQVAVSDEVFAVTRIQFLAIEIARNKEGYNSIHSVKK</sequence>
<dbReference type="InterPro" id="IPR008476">
    <property type="entry name" value="PBDC1_metazoa/fungi"/>
</dbReference>
<evidence type="ECO:0000313" key="2">
    <source>
        <dbReference type="EMBL" id="TPX64702.1"/>
    </source>
</evidence>
<organism evidence="2 3">
    <name type="scientific">Chytriomyces confervae</name>
    <dbReference type="NCBI Taxonomy" id="246404"/>
    <lineage>
        <taxon>Eukaryota</taxon>
        <taxon>Fungi</taxon>
        <taxon>Fungi incertae sedis</taxon>
        <taxon>Chytridiomycota</taxon>
        <taxon>Chytridiomycota incertae sedis</taxon>
        <taxon>Chytridiomycetes</taxon>
        <taxon>Chytridiales</taxon>
        <taxon>Chytriomycetaceae</taxon>
        <taxon>Chytriomyces</taxon>
    </lineage>
</organism>
<evidence type="ECO:0000259" key="1">
    <source>
        <dbReference type="Pfam" id="PF04669"/>
    </source>
</evidence>
<dbReference type="STRING" id="246404.A0A507ELL9"/>
<protein>
    <recommendedName>
        <fullName evidence="1">Polysaccharide biosynthesis domain-containing protein</fullName>
    </recommendedName>
</protein>
<keyword evidence="3" id="KW-1185">Reference proteome</keyword>
<dbReference type="PANTHER" id="PTHR13410">
    <property type="entry name" value="PROTEIN PBDC1"/>
    <property type="match status" value="1"/>
</dbReference>
<dbReference type="InterPro" id="IPR021148">
    <property type="entry name" value="Polysacc_synth_dom"/>
</dbReference>
<name>A0A507ELL9_9FUNG</name>
<gene>
    <name evidence="2" type="ORF">CcCBS67573_g08346</name>
</gene>
<dbReference type="Pfam" id="PF04669">
    <property type="entry name" value="PBDC1"/>
    <property type="match status" value="1"/>
</dbReference>
<evidence type="ECO:0000313" key="3">
    <source>
        <dbReference type="Proteomes" id="UP000320333"/>
    </source>
</evidence>
<dbReference type="Gene3D" id="1.10.3560.10">
    <property type="entry name" value="yst0336 like domain"/>
    <property type="match status" value="1"/>
</dbReference>
<proteinExistence type="predicted"/>
<accession>A0A507ELL9</accession>
<comment type="caution">
    <text evidence="2">The sequence shown here is derived from an EMBL/GenBank/DDBJ whole genome shotgun (WGS) entry which is preliminary data.</text>
</comment>
<dbReference type="Proteomes" id="UP000320333">
    <property type="component" value="Unassembled WGS sequence"/>
</dbReference>
<dbReference type="GO" id="GO:0005737">
    <property type="term" value="C:cytoplasm"/>
    <property type="evidence" value="ECO:0007669"/>
    <property type="project" value="TreeGrafter"/>
</dbReference>
<dbReference type="EMBL" id="QEAP01000533">
    <property type="protein sequence ID" value="TPX64702.1"/>
    <property type="molecule type" value="Genomic_DNA"/>
</dbReference>
<dbReference type="OrthoDB" id="10248897at2759"/>
<reference evidence="2 3" key="1">
    <citation type="journal article" date="2019" name="Sci. Rep.">
        <title>Comparative genomics of chytrid fungi reveal insights into the obligate biotrophic and pathogenic lifestyle of Synchytrium endobioticum.</title>
        <authorList>
            <person name="van de Vossenberg B.T.L.H."/>
            <person name="Warris S."/>
            <person name="Nguyen H.D.T."/>
            <person name="van Gent-Pelzer M.P.E."/>
            <person name="Joly D.L."/>
            <person name="van de Geest H.C."/>
            <person name="Bonants P.J.M."/>
            <person name="Smith D.S."/>
            <person name="Levesque C.A."/>
            <person name="van der Lee T.A.J."/>
        </authorList>
    </citation>
    <scope>NUCLEOTIDE SEQUENCE [LARGE SCALE GENOMIC DNA]</scope>
    <source>
        <strain evidence="2 3">CBS 675.73</strain>
    </source>
</reference>
<dbReference type="AlphaFoldDB" id="A0A507ELL9"/>
<dbReference type="InterPro" id="IPR023139">
    <property type="entry name" value="PBDC1-like_dom_sf"/>
</dbReference>